<dbReference type="RefSeq" id="WP_219870596.1">
    <property type="nucleotide sequence ID" value="NZ_JAHZIJ010000001.1"/>
</dbReference>
<gene>
    <name evidence="5" type="ORF">K0T92_01215</name>
</gene>
<comment type="pathway">
    <text evidence="1">Siderophore biosynthesis.</text>
</comment>
<organism evidence="5 6">
    <name type="scientific">Paenibacillus oenotherae</name>
    <dbReference type="NCBI Taxonomy" id="1435645"/>
    <lineage>
        <taxon>Bacteria</taxon>
        <taxon>Bacillati</taxon>
        <taxon>Bacillota</taxon>
        <taxon>Bacilli</taxon>
        <taxon>Bacillales</taxon>
        <taxon>Paenibacillaceae</taxon>
        <taxon>Paenibacillus</taxon>
    </lineage>
</organism>
<dbReference type="Gene3D" id="1.10.510.40">
    <property type="match status" value="1"/>
</dbReference>
<dbReference type="Proteomes" id="UP000812277">
    <property type="component" value="Unassembled WGS sequence"/>
</dbReference>
<protein>
    <submittedName>
        <fullName evidence="5">IucA/IucC family siderophore biosynthesis protein</fullName>
    </submittedName>
</protein>
<sequence length="625" mass="70696">MPRYDNEAWSGWKDCNAMLRSAAYLESRRKVFRQLIEALLYEEIIEPQLSGPHDAVRHYAIPGRDELGEHVSYHCTGRRLLGFGRVRLTGTVMRGSRGEEEEADDLAIFMAEIAPFLKETPQHLAGFVSELEQTLLKDAAARYRRSLIGPAPAKRSCADLEGDVLDAHPYHPCFKSRIGFDLEDNASFGPEFHPSFALLWIAVHRDAVELALSTSLDETGFFKGELGESLHERFVRKLADGGKEPPHYRFMPVHPWQWNNLLPGLFFRYIHDGTIVPLGAGEDVYSPQQSIRTLSNRTNPARCHVKASLSILNTSALRIIGAHHAANAPALSDWLGSVVDGDPYLKEELRLLLLKEVAGMSFRYELLPETVRQRALGTLGVIWRESVDAHLVSGEEAIPFTALCHVLEDGRPFIADWVSRRGVEHWLKRLLHVAMRPLLHLLFAHGIAMESHGQNMVLIHKNGEPSRIALRDLPGGVRFYDRAAWGASRPGGLREAVSHHPNSYSTSAMETDQASKVRNFLMDSFLQISLAALSVFMEEQYSYDERSFWGLVAEEIRDYQRSFPEFQRQFDMFDLFTESIKVGELTKRRLFGEQVTRDHEVTNPLAIIIREEKDGADIEQRGAAI</sequence>
<accession>A0ABS7D0B3</accession>
<dbReference type="InterPro" id="IPR007310">
    <property type="entry name" value="Aerobactin_biosyn_IucA/IucC_N"/>
</dbReference>
<comment type="similarity">
    <text evidence="2">Belongs to the IucA/IucC family.</text>
</comment>
<proteinExistence type="inferred from homology"/>
<evidence type="ECO:0000256" key="2">
    <source>
        <dbReference type="ARBA" id="ARBA00007832"/>
    </source>
</evidence>
<dbReference type="PANTHER" id="PTHR34384:SF6">
    <property type="entry name" value="STAPHYLOFERRIN B SYNTHASE"/>
    <property type="match status" value="1"/>
</dbReference>
<evidence type="ECO:0000313" key="5">
    <source>
        <dbReference type="EMBL" id="MBW7473359.1"/>
    </source>
</evidence>
<evidence type="ECO:0000313" key="6">
    <source>
        <dbReference type="Proteomes" id="UP000812277"/>
    </source>
</evidence>
<comment type="caution">
    <text evidence="5">The sequence shown here is derived from an EMBL/GenBank/DDBJ whole genome shotgun (WGS) entry which is preliminary data.</text>
</comment>
<feature type="domain" description="Aerobactin siderophore biosynthesis IucA/IucC-like C-terminal" evidence="4">
    <location>
        <begin position="425"/>
        <end position="594"/>
    </location>
</feature>
<dbReference type="InterPro" id="IPR022770">
    <property type="entry name" value="IucA/IucC-like_C"/>
</dbReference>
<name>A0ABS7D0B3_9BACL</name>
<dbReference type="Gene3D" id="6.10.250.3370">
    <property type="match status" value="1"/>
</dbReference>
<dbReference type="InterPro" id="IPR037455">
    <property type="entry name" value="LucA/IucC-like"/>
</dbReference>
<evidence type="ECO:0000259" key="4">
    <source>
        <dbReference type="Pfam" id="PF06276"/>
    </source>
</evidence>
<dbReference type="Pfam" id="PF06276">
    <property type="entry name" value="FhuF"/>
    <property type="match status" value="1"/>
</dbReference>
<evidence type="ECO:0000256" key="1">
    <source>
        <dbReference type="ARBA" id="ARBA00004924"/>
    </source>
</evidence>
<dbReference type="EMBL" id="JAHZIJ010000001">
    <property type="protein sequence ID" value="MBW7473359.1"/>
    <property type="molecule type" value="Genomic_DNA"/>
</dbReference>
<reference evidence="5 6" key="1">
    <citation type="submission" date="2021-07" db="EMBL/GenBank/DDBJ databases">
        <title>Paenibacillus radiodurans sp. nov., isolated from the southeastern edge of Tengger Desert.</title>
        <authorList>
            <person name="Zhang G."/>
        </authorList>
    </citation>
    <scope>NUCLEOTIDE SEQUENCE [LARGE SCALE GENOMIC DNA]</scope>
    <source>
        <strain evidence="5 6">DT7-4</strain>
    </source>
</reference>
<dbReference type="PANTHER" id="PTHR34384">
    <property type="entry name" value="L-2,3-DIAMINOPROPANOATE--CITRATE LIGASE"/>
    <property type="match status" value="1"/>
</dbReference>
<dbReference type="Pfam" id="PF04183">
    <property type="entry name" value="IucA_IucC"/>
    <property type="match status" value="1"/>
</dbReference>
<evidence type="ECO:0000259" key="3">
    <source>
        <dbReference type="Pfam" id="PF04183"/>
    </source>
</evidence>
<dbReference type="Gene3D" id="3.30.310.280">
    <property type="match status" value="1"/>
</dbReference>
<keyword evidence="6" id="KW-1185">Reference proteome</keyword>
<feature type="domain" description="Aerobactin siderophore biosynthesis IucA/IucC N-terminal" evidence="3">
    <location>
        <begin position="157"/>
        <end position="405"/>
    </location>
</feature>